<sequence length="310" mass="34149">MPCQSLVEHRSDHLAQVPAMRCLLPTVLLVVVASGASSASARSTGQVMTQKDALDLFFKSLDARHRFRDAANSMGMNLSDWQTALLAPPWVEAVVRAGASSAGDDAFNKLVETLRRLIETMAEPLKQEYIDLGHNDPTLNVAGFIKDLTVYKLSTFKIEEKVVNFFNVSARLKVSFETLDAHGTYKVDATASDQLHVYGDGHFDVRLREPTVELYVRLGYQGEHFTIEELTINLKMSKLKVIMTNFLGGGEVGDLICGIVSDVGPDFLEEYHQEVSSLLSTVAKDTVSVLLAKADIITILDWISGQSLPF</sequence>
<dbReference type="AlphaFoldDB" id="A0A6J1S6N6"/>
<dbReference type="Proteomes" id="UP000504606">
    <property type="component" value="Unplaced"/>
</dbReference>
<keyword evidence="2" id="KW-1185">Reference proteome</keyword>
<dbReference type="KEGG" id="foc:113203749"/>
<dbReference type="PANTHER" id="PTHR11008">
    <property type="entry name" value="PROTEIN TAKEOUT-LIKE PROTEIN"/>
    <property type="match status" value="1"/>
</dbReference>
<accession>A0A6J1S6N6</accession>
<evidence type="ECO:0000256" key="1">
    <source>
        <dbReference type="SAM" id="SignalP"/>
    </source>
</evidence>
<protein>
    <submittedName>
        <fullName evidence="3">Uncharacterized protein LOC113203749</fullName>
    </submittedName>
</protein>
<dbReference type="GeneID" id="113203749"/>
<feature type="signal peptide" evidence="1">
    <location>
        <begin position="1"/>
        <end position="41"/>
    </location>
</feature>
<gene>
    <name evidence="3" type="primary">LOC113203749</name>
</gene>
<dbReference type="Gene3D" id="3.15.10.30">
    <property type="entry name" value="Haemolymph juvenile hormone binding protein"/>
    <property type="match status" value="1"/>
</dbReference>
<dbReference type="PANTHER" id="PTHR11008:SF9">
    <property type="entry name" value="PROTEIN TAKEOUT-LIKE PROTEIN"/>
    <property type="match status" value="1"/>
</dbReference>
<reference evidence="3" key="1">
    <citation type="submission" date="2025-08" db="UniProtKB">
        <authorList>
            <consortium name="RefSeq"/>
        </authorList>
    </citation>
    <scope>IDENTIFICATION</scope>
    <source>
        <tissue evidence="3">Whole organism</tissue>
    </source>
</reference>
<dbReference type="Pfam" id="PF06585">
    <property type="entry name" value="JHBP"/>
    <property type="match status" value="1"/>
</dbReference>
<dbReference type="RefSeq" id="XP_026274376.1">
    <property type="nucleotide sequence ID" value="XM_026418591.2"/>
</dbReference>
<evidence type="ECO:0000313" key="3">
    <source>
        <dbReference type="RefSeq" id="XP_026274376.1"/>
    </source>
</evidence>
<dbReference type="InterPro" id="IPR038606">
    <property type="entry name" value="To_sf"/>
</dbReference>
<dbReference type="InterPro" id="IPR010562">
    <property type="entry name" value="Haemolymph_juvenile_hormone-bd"/>
</dbReference>
<proteinExistence type="predicted"/>
<feature type="chain" id="PRO_5026980337" evidence="1">
    <location>
        <begin position="42"/>
        <end position="310"/>
    </location>
</feature>
<evidence type="ECO:0000313" key="2">
    <source>
        <dbReference type="Proteomes" id="UP000504606"/>
    </source>
</evidence>
<organism evidence="2 3">
    <name type="scientific">Frankliniella occidentalis</name>
    <name type="common">Western flower thrips</name>
    <name type="synonym">Euthrips occidentalis</name>
    <dbReference type="NCBI Taxonomy" id="133901"/>
    <lineage>
        <taxon>Eukaryota</taxon>
        <taxon>Metazoa</taxon>
        <taxon>Ecdysozoa</taxon>
        <taxon>Arthropoda</taxon>
        <taxon>Hexapoda</taxon>
        <taxon>Insecta</taxon>
        <taxon>Pterygota</taxon>
        <taxon>Neoptera</taxon>
        <taxon>Paraneoptera</taxon>
        <taxon>Thysanoptera</taxon>
        <taxon>Terebrantia</taxon>
        <taxon>Thripoidea</taxon>
        <taxon>Thripidae</taxon>
        <taxon>Frankliniella</taxon>
    </lineage>
</organism>
<dbReference type="OrthoDB" id="6370791at2759"/>
<keyword evidence="1" id="KW-0732">Signal</keyword>
<dbReference type="SMART" id="SM00700">
    <property type="entry name" value="JHBP"/>
    <property type="match status" value="1"/>
</dbReference>
<name>A0A6J1S6N6_FRAOC</name>